<dbReference type="Gene3D" id="3.40.630.30">
    <property type="match status" value="1"/>
</dbReference>
<gene>
    <name evidence="4" type="ORF">CGZ75_11700</name>
</gene>
<name>A0A229P536_9BACL</name>
<keyword evidence="1" id="KW-0808">Transferase</keyword>
<dbReference type="Pfam" id="PF00583">
    <property type="entry name" value="Acetyltransf_1"/>
    <property type="match status" value="1"/>
</dbReference>
<dbReference type="AlphaFoldDB" id="A0A229P536"/>
<dbReference type="RefSeq" id="WP_089524313.1">
    <property type="nucleotide sequence ID" value="NZ_NMUQ01000001.1"/>
</dbReference>
<accession>A0A229P536</accession>
<reference evidence="4 5" key="1">
    <citation type="submission" date="2017-07" db="EMBL/GenBank/DDBJ databases">
        <title>Paenibacillus herberti R33 genome sequencing and assembly.</title>
        <authorList>
            <person name="Su W."/>
        </authorList>
    </citation>
    <scope>NUCLEOTIDE SEQUENCE [LARGE SCALE GENOMIC DNA]</scope>
    <source>
        <strain evidence="4 5">R33</strain>
    </source>
</reference>
<comment type="caution">
    <text evidence="4">The sequence shown here is derived from an EMBL/GenBank/DDBJ whole genome shotgun (WGS) entry which is preliminary data.</text>
</comment>
<evidence type="ECO:0000256" key="2">
    <source>
        <dbReference type="ARBA" id="ARBA00023315"/>
    </source>
</evidence>
<dbReference type="GO" id="GO:0016747">
    <property type="term" value="F:acyltransferase activity, transferring groups other than amino-acyl groups"/>
    <property type="evidence" value="ECO:0007669"/>
    <property type="project" value="InterPro"/>
</dbReference>
<sequence>MDIQYRSIMPADMQELVRLIRTELIPMSYTVSPDDATVIAGLPDRFRSGATIVASPKNGGKLLGFIHYGQLQGMLHIDMLVVNPQHRRSGIGLKLLKQAEQNGKYARNLMSVLYVDDVNEKARRFYTREGYEPVRHHPELKVTLFTKPL</sequence>
<evidence type="ECO:0000259" key="3">
    <source>
        <dbReference type="PROSITE" id="PS51186"/>
    </source>
</evidence>
<dbReference type="Proteomes" id="UP000215145">
    <property type="component" value="Unassembled WGS sequence"/>
</dbReference>
<dbReference type="InterPro" id="IPR000182">
    <property type="entry name" value="GNAT_dom"/>
</dbReference>
<evidence type="ECO:0000256" key="1">
    <source>
        <dbReference type="ARBA" id="ARBA00022679"/>
    </source>
</evidence>
<dbReference type="EMBL" id="NMUQ01000001">
    <property type="protein sequence ID" value="OXM17238.1"/>
    <property type="molecule type" value="Genomic_DNA"/>
</dbReference>
<proteinExistence type="predicted"/>
<dbReference type="InterPro" id="IPR016181">
    <property type="entry name" value="Acyl_CoA_acyltransferase"/>
</dbReference>
<keyword evidence="2" id="KW-0012">Acyltransferase</keyword>
<feature type="domain" description="N-acetyltransferase" evidence="3">
    <location>
        <begin position="3"/>
        <end position="149"/>
    </location>
</feature>
<dbReference type="CDD" id="cd04301">
    <property type="entry name" value="NAT_SF"/>
    <property type="match status" value="1"/>
</dbReference>
<dbReference type="OrthoDB" id="2638380at2"/>
<protein>
    <recommendedName>
        <fullName evidence="3">N-acetyltransferase domain-containing protein</fullName>
    </recommendedName>
</protein>
<keyword evidence="5" id="KW-1185">Reference proteome</keyword>
<evidence type="ECO:0000313" key="4">
    <source>
        <dbReference type="EMBL" id="OXM17238.1"/>
    </source>
</evidence>
<dbReference type="InterPro" id="IPR050680">
    <property type="entry name" value="YpeA/RimI_acetyltransf"/>
</dbReference>
<dbReference type="PROSITE" id="PS51186">
    <property type="entry name" value="GNAT"/>
    <property type="match status" value="1"/>
</dbReference>
<dbReference type="SUPFAM" id="SSF55729">
    <property type="entry name" value="Acyl-CoA N-acyltransferases (Nat)"/>
    <property type="match status" value="1"/>
</dbReference>
<evidence type="ECO:0000313" key="5">
    <source>
        <dbReference type="Proteomes" id="UP000215145"/>
    </source>
</evidence>
<organism evidence="4 5">
    <name type="scientific">Paenibacillus herberti</name>
    <dbReference type="NCBI Taxonomy" id="1619309"/>
    <lineage>
        <taxon>Bacteria</taxon>
        <taxon>Bacillati</taxon>
        <taxon>Bacillota</taxon>
        <taxon>Bacilli</taxon>
        <taxon>Bacillales</taxon>
        <taxon>Paenibacillaceae</taxon>
        <taxon>Paenibacillus</taxon>
    </lineage>
</organism>
<dbReference type="PANTHER" id="PTHR43420">
    <property type="entry name" value="ACETYLTRANSFERASE"/>
    <property type="match status" value="1"/>
</dbReference>